<keyword evidence="7" id="KW-1185">Reference proteome</keyword>
<dbReference type="InterPro" id="IPR036188">
    <property type="entry name" value="FAD/NAD-bd_sf"/>
</dbReference>
<comment type="cofactor">
    <cofactor evidence="1">
        <name>FAD</name>
        <dbReference type="ChEBI" id="CHEBI:57692"/>
    </cofactor>
</comment>
<evidence type="ECO:0000256" key="1">
    <source>
        <dbReference type="ARBA" id="ARBA00001974"/>
    </source>
</evidence>
<dbReference type="AlphaFoldDB" id="A0AAW9DTE0"/>
<evidence type="ECO:0000313" key="6">
    <source>
        <dbReference type="EMBL" id="MDX5932364.1"/>
    </source>
</evidence>
<dbReference type="InterPro" id="IPR023753">
    <property type="entry name" value="FAD/NAD-binding_dom"/>
</dbReference>
<reference evidence="6 7" key="1">
    <citation type="submission" date="2023-11" db="EMBL/GenBank/DDBJ databases">
        <title>MicrobeMod: A computational toolkit for identifying prokaryotic methylation and restriction-modification with nanopore sequencing.</title>
        <authorList>
            <person name="Crits-Christoph A."/>
            <person name="Kang S.C."/>
            <person name="Lee H."/>
            <person name="Ostrov N."/>
        </authorList>
    </citation>
    <scope>NUCLEOTIDE SEQUENCE [LARGE SCALE GENOMIC DNA]</scope>
    <source>
        <strain evidence="6 7">DSMZ 700</strain>
    </source>
</reference>
<evidence type="ECO:0000256" key="3">
    <source>
        <dbReference type="ARBA" id="ARBA00022827"/>
    </source>
</evidence>
<evidence type="ECO:0000259" key="5">
    <source>
        <dbReference type="Pfam" id="PF07992"/>
    </source>
</evidence>
<gene>
    <name evidence="6" type="ORF">SIL87_16530</name>
</gene>
<dbReference type="PANTHER" id="PTHR42913">
    <property type="entry name" value="APOPTOSIS-INDUCING FACTOR 1"/>
    <property type="match status" value="1"/>
</dbReference>
<evidence type="ECO:0000256" key="2">
    <source>
        <dbReference type="ARBA" id="ARBA00022630"/>
    </source>
</evidence>
<dbReference type="Proteomes" id="UP001279553">
    <property type="component" value="Unassembled WGS sequence"/>
</dbReference>
<keyword evidence="3" id="KW-0274">FAD</keyword>
<organism evidence="6 7">
    <name type="scientific">Acidiphilium acidophilum</name>
    <name type="common">Thiobacillus acidophilus</name>
    <dbReference type="NCBI Taxonomy" id="76588"/>
    <lineage>
        <taxon>Bacteria</taxon>
        <taxon>Pseudomonadati</taxon>
        <taxon>Pseudomonadota</taxon>
        <taxon>Alphaproteobacteria</taxon>
        <taxon>Acetobacterales</taxon>
        <taxon>Acidocellaceae</taxon>
        <taxon>Acidiphilium</taxon>
    </lineage>
</organism>
<dbReference type="InterPro" id="IPR017584">
    <property type="entry name" value="Pyridine_nucleo_diS_OxRdtase_N"/>
</dbReference>
<proteinExistence type="predicted"/>
<dbReference type="NCBIfam" id="TIGR03169">
    <property type="entry name" value="Nterm_to_SelD"/>
    <property type="match status" value="1"/>
</dbReference>
<dbReference type="PANTHER" id="PTHR42913:SF9">
    <property type="entry name" value="SLR1591 PROTEIN"/>
    <property type="match status" value="1"/>
</dbReference>
<name>A0AAW9DTE0_ACIAO</name>
<dbReference type="InterPro" id="IPR051169">
    <property type="entry name" value="NADH-Q_oxidoreductase"/>
</dbReference>
<accession>A0AAW9DTE0</accession>
<dbReference type="RefSeq" id="WP_319615209.1">
    <property type="nucleotide sequence ID" value="NZ_JAWXYB010000018.1"/>
</dbReference>
<evidence type="ECO:0000256" key="4">
    <source>
        <dbReference type="ARBA" id="ARBA00023002"/>
    </source>
</evidence>
<dbReference type="SUPFAM" id="SSF51905">
    <property type="entry name" value="FAD/NAD(P)-binding domain"/>
    <property type="match status" value="1"/>
</dbReference>
<dbReference type="GO" id="GO:0019646">
    <property type="term" value="P:aerobic electron transport chain"/>
    <property type="evidence" value="ECO:0007669"/>
    <property type="project" value="TreeGrafter"/>
</dbReference>
<feature type="domain" description="FAD/NAD(P)-binding" evidence="5">
    <location>
        <begin position="8"/>
        <end position="330"/>
    </location>
</feature>
<dbReference type="Gene3D" id="3.50.50.100">
    <property type="match status" value="1"/>
</dbReference>
<dbReference type="EMBL" id="JAWXYB010000018">
    <property type="protein sequence ID" value="MDX5932364.1"/>
    <property type="molecule type" value="Genomic_DNA"/>
</dbReference>
<sequence length="398" mass="43286">MTPSSRTLVLIGGGHSHVEVLRRFARRPMAGVRIVLIGRDRYTPYSGMLPGLVAGRYSFDETHIDLAPLCRAARAEFVQDEAIGLDPAARAVLCRSGAMYRYDIVSLNIGSSPAAGLDAPREPNETDRARIHAPIHADIHADIAVKPIGRFLGQWADLCAHACTSPAQLRIAVVGTGAGGVEMVLAMQYRLNALLATAATAIPPPAFTLFGRAPHILPQHAASAGHRFTTVLAARGITVITGEDVTGLGDGRLRRADGSIADFDAVLWVTSASAAPWLRRTSLALTPDGFIAVTRHLRSISHASVFAAGDIATMSGDQRPKSGVYAVRQGPPLADNLRRALQDRPLRPYRPQRSALALITTGERNVIATRGNWSFQARLLWHWKDRIDRRFMRRYRVD</sequence>
<protein>
    <submittedName>
        <fullName evidence="6">FAD-dependent oxidoreductase</fullName>
    </submittedName>
</protein>
<dbReference type="PRINTS" id="PR00368">
    <property type="entry name" value="FADPNR"/>
</dbReference>
<dbReference type="GO" id="GO:0003955">
    <property type="term" value="F:NAD(P)H dehydrogenase (quinone) activity"/>
    <property type="evidence" value="ECO:0007669"/>
    <property type="project" value="TreeGrafter"/>
</dbReference>
<keyword evidence="2" id="KW-0285">Flavoprotein</keyword>
<comment type="caution">
    <text evidence="6">The sequence shown here is derived from an EMBL/GenBank/DDBJ whole genome shotgun (WGS) entry which is preliminary data.</text>
</comment>
<evidence type="ECO:0000313" key="7">
    <source>
        <dbReference type="Proteomes" id="UP001279553"/>
    </source>
</evidence>
<dbReference type="Pfam" id="PF07992">
    <property type="entry name" value="Pyr_redox_2"/>
    <property type="match status" value="1"/>
</dbReference>
<keyword evidence="4" id="KW-0560">Oxidoreductase</keyword>